<sequence length="93" mass="10887">MPLIASMMFIMKQQMLDLFNTSLTQLSNLSLYKPMTTSNPYVDTLIEMGYDKQDVQVASTMFQKHTFPCVIHGRQFDTEEQYFAELHEYMNGM</sequence>
<organism evidence="1 2">
    <name type="scientific">Synechococcus phage ACG-2014a</name>
    <dbReference type="NCBI Taxonomy" id="1493507"/>
    <lineage>
        <taxon>Viruses</taxon>
        <taxon>Duplodnaviria</taxon>
        <taxon>Heunggongvirae</taxon>
        <taxon>Uroviricota</taxon>
        <taxon>Caudoviricetes</taxon>
        <taxon>Pantevenvirales</taxon>
        <taxon>Kyanoviridae</taxon>
        <taxon>Acionnavirus</taxon>
        <taxon>Acionnavirus monteraybay</taxon>
    </lineage>
</organism>
<gene>
    <name evidence="1" type="ORF">Syn7803C107_63</name>
</gene>
<evidence type="ECO:0000313" key="1">
    <source>
        <dbReference type="EMBL" id="AIX40217.1"/>
    </source>
</evidence>
<dbReference type="Proteomes" id="UP000185390">
    <property type="component" value="Segment"/>
</dbReference>
<dbReference type="EMBL" id="KJ019138">
    <property type="protein sequence ID" value="AIX40217.1"/>
    <property type="molecule type" value="Genomic_DNA"/>
</dbReference>
<evidence type="ECO:0000313" key="2">
    <source>
        <dbReference type="Proteomes" id="UP000185390"/>
    </source>
</evidence>
<name>A0A0E3HZL0_9CAUD</name>
<proteinExistence type="predicted"/>
<reference evidence="1 2" key="1">
    <citation type="submission" date="2013-12" db="EMBL/GenBank/DDBJ databases">
        <title>Ecological redundancy of diverse viral populations within a natural community.</title>
        <authorList>
            <person name="Gregory A.C."/>
            <person name="LaButti K."/>
            <person name="Copeland A."/>
            <person name="Woyke T."/>
            <person name="Sullivan M.B."/>
        </authorList>
    </citation>
    <scope>NUCLEOTIDE SEQUENCE [LARGE SCALE GENOMIC DNA]</scope>
    <source>
        <strain evidence="1">Syn7803C107</strain>
    </source>
</reference>
<accession>A0A0E3HZL0</accession>
<protein>
    <submittedName>
        <fullName evidence="1">Uncharacterized protein</fullName>
    </submittedName>
</protein>